<dbReference type="Gene3D" id="2.60.40.4140">
    <property type="match status" value="1"/>
</dbReference>
<evidence type="ECO:0000313" key="7">
    <source>
        <dbReference type="EMBL" id="BFG69524.1"/>
    </source>
</evidence>
<dbReference type="Gene3D" id="2.60.40.10">
    <property type="entry name" value="Immunoglobulins"/>
    <property type="match status" value="8"/>
</dbReference>
<feature type="compositionally biased region" description="Acidic residues" evidence="4">
    <location>
        <begin position="2314"/>
        <end position="2323"/>
    </location>
</feature>
<evidence type="ECO:0000256" key="5">
    <source>
        <dbReference type="SAM" id="SignalP"/>
    </source>
</evidence>
<feature type="domain" description="HYR" evidence="6">
    <location>
        <begin position="1711"/>
        <end position="1792"/>
    </location>
</feature>
<evidence type="ECO:0000256" key="4">
    <source>
        <dbReference type="SAM" id="MobiDB-lite"/>
    </source>
</evidence>
<organism evidence="7">
    <name type="scientific">Sediminibacterium sp. KACHI17</name>
    <dbReference type="NCBI Taxonomy" id="1751071"/>
    <lineage>
        <taxon>Bacteria</taxon>
        <taxon>Pseudomonadati</taxon>
        <taxon>Bacteroidota</taxon>
        <taxon>Chitinophagia</taxon>
        <taxon>Chitinophagales</taxon>
        <taxon>Chitinophagaceae</taxon>
        <taxon>Sediminibacterium</taxon>
    </lineage>
</organism>
<dbReference type="PANTHER" id="PTHR24273:SF32">
    <property type="entry name" value="HYALIN"/>
    <property type="match status" value="1"/>
</dbReference>
<evidence type="ECO:0000259" key="6">
    <source>
        <dbReference type="PROSITE" id="PS50825"/>
    </source>
</evidence>
<dbReference type="InterPro" id="IPR035986">
    <property type="entry name" value="PKD_dom_sf"/>
</dbReference>
<protein>
    <recommendedName>
        <fullName evidence="6">HYR domain-containing protein</fullName>
    </recommendedName>
</protein>
<name>A0AAT9GG02_9BACT</name>
<reference evidence="7" key="1">
    <citation type="submission" date="2024-02" db="EMBL/GenBank/DDBJ databases">
        <title>Sediminibacterium planktonica sp. nov. and Sediminibacterium longus sp. nov., isolated from surface lake and river water.</title>
        <authorList>
            <person name="Watanabe K."/>
            <person name="Takemine S."/>
            <person name="Ishii Y."/>
            <person name="Ogata Y."/>
            <person name="Shindo C."/>
            <person name="Suda W."/>
        </authorList>
    </citation>
    <scope>NUCLEOTIDE SEQUENCE</scope>
    <source>
        <strain evidence="7">KACHI17</strain>
    </source>
</reference>
<dbReference type="SUPFAM" id="SSF49899">
    <property type="entry name" value="Concanavalin A-like lectins/glucanases"/>
    <property type="match status" value="3"/>
</dbReference>
<gene>
    <name evidence="7" type="ORF">KACHI17_04050</name>
</gene>
<dbReference type="RefSeq" id="WP_353549844.1">
    <property type="nucleotide sequence ID" value="NZ_AP029612.1"/>
</dbReference>
<dbReference type="SUPFAM" id="SSF49299">
    <property type="entry name" value="PKD domain"/>
    <property type="match status" value="1"/>
</dbReference>
<dbReference type="PROSITE" id="PS50825">
    <property type="entry name" value="HYR"/>
    <property type="match status" value="5"/>
</dbReference>
<dbReference type="GO" id="GO:0004553">
    <property type="term" value="F:hydrolase activity, hydrolyzing O-glycosyl compounds"/>
    <property type="evidence" value="ECO:0007669"/>
    <property type="project" value="UniProtKB-ARBA"/>
</dbReference>
<dbReference type="InterPro" id="IPR013320">
    <property type="entry name" value="ConA-like_dom_sf"/>
</dbReference>
<dbReference type="InterPro" id="IPR022409">
    <property type="entry name" value="PKD/Chitinase_dom"/>
</dbReference>
<feature type="domain" description="HYR" evidence="6">
    <location>
        <begin position="1547"/>
        <end position="1628"/>
    </location>
</feature>
<dbReference type="Pfam" id="PF02494">
    <property type="entry name" value="HYR"/>
    <property type="match status" value="8"/>
</dbReference>
<dbReference type="InterPro" id="IPR003410">
    <property type="entry name" value="HYR_dom"/>
</dbReference>
<dbReference type="InterPro" id="IPR026444">
    <property type="entry name" value="Secre_tail"/>
</dbReference>
<dbReference type="Pfam" id="PF22352">
    <property type="entry name" value="K319L-like_PKD"/>
    <property type="match status" value="1"/>
</dbReference>
<keyword evidence="1 5" id="KW-0732">Signal</keyword>
<dbReference type="GO" id="GO:0005975">
    <property type="term" value="P:carbohydrate metabolic process"/>
    <property type="evidence" value="ECO:0007669"/>
    <property type="project" value="UniProtKB-ARBA"/>
</dbReference>
<feature type="region of interest" description="Disordered" evidence="4">
    <location>
        <begin position="2292"/>
        <end position="2327"/>
    </location>
</feature>
<feature type="domain" description="HYR" evidence="6">
    <location>
        <begin position="1228"/>
        <end position="1309"/>
    </location>
</feature>
<feature type="chain" id="PRO_5043411859" description="HYR domain-containing protein" evidence="5">
    <location>
        <begin position="28"/>
        <end position="2489"/>
    </location>
</feature>
<dbReference type="Pfam" id="PF13385">
    <property type="entry name" value="Laminin_G_3"/>
    <property type="match status" value="3"/>
</dbReference>
<evidence type="ECO:0000256" key="3">
    <source>
        <dbReference type="ARBA" id="ARBA00023157"/>
    </source>
</evidence>
<dbReference type="EMBL" id="AP029612">
    <property type="protein sequence ID" value="BFG69524.1"/>
    <property type="molecule type" value="Genomic_DNA"/>
</dbReference>
<feature type="domain" description="HYR" evidence="6">
    <location>
        <begin position="1948"/>
        <end position="2029"/>
    </location>
</feature>
<dbReference type="SMART" id="SM00560">
    <property type="entry name" value="LamGL"/>
    <property type="match status" value="3"/>
</dbReference>
<feature type="domain" description="HYR" evidence="6">
    <location>
        <begin position="1388"/>
        <end position="1468"/>
    </location>
</feature>
<dbReference type="PANTHER" id="PTHR24273">
    <property type="entry name" value="FI04643P-RELATED"/>
    <property type="match status" value="1"/>
</dbReference>
<dbReference type="InterPro" id="IPR013783">
    <property type="entry name" value="Ig-like_fold"/>
</dbReference>
<feature type="compositionally biased region" description="Basic and acidic residues" evidence="4">
    <location>
        <begin position="2222"/>
        <end position="2263"/>
    </location>
</feature>
<keyword evidence="2" id="KW-0677">Repeat</keyword>
<sequence>MAFSTRKLLLSSVLSVLLLFIISATKAQTNALSFDGVNDQMVVGTDTALNLNTQITIESWIKPDLTNTRNVQSVISKSSISQNTGYIFPRTDDNWNKLVFYINFNALGWRKLEVPYTAYKSSWTHVAATYDGAFMRIYINGSPAGELAVTGTITVNTNPLTVGYHNGFEGTSSEYFAGSIDEIRIWRRALVQCEIQNNLTCEVAAGGQTGLVSYFKLNQGSAGLLNSLLTSVTNSIAGRANATLNNFGLLGLTSNWIEGIATGTCSVFTPPVTSASSDKLSYLNTETIQFNATGGVSYSWTGPNGFTSTLASPTRSASGNAGTYTVAITTANGCVVKQNVTIQVSTRTGRGLHFDGINDVVTIADNPSLNTGTGLTIEAWIRPTDRNTPIQTVVNKSSFATQGYVFPRTDDGWRSISFYVHLEGQGWKIARAPYPLVNGQPQINTWHHVAATYDGFKLRIYVNGVLSATEEFVGQLSRNTNPISIGNQSGYTEFYQGNLDEVRIWNRALDLCEITNNMNCELPMPQTGLQVYYQFDQGLESVNNTAITQVTDASGNNNNGSLTNFTLLSNTSNFTAGKLTNDNTCAPFTAPTITAAANGSVLEVGSTIQLTANTDGASSYSWTGPNNFTSNQQNPTLTNAQIVNGGTYVVTAEVNGCNPLASVKVVIANKGGSITLDGVDDMLTHPSNDAFKIQNQITLESWVYPTDGQRNIQSVMGNSSRAHNYGYIFPRTDDGWKSVIFYLHINGEWKKLTAPEFNGLNQWHHVAATYDGFNMRIYVDGVLKATQEATGTITTIPPADLNTTINPNLFVIGNQPGFTEFYRGKLEEAKVWNRALNQCEIINNMNCELQPSQSGLVAYYKFNQGWANVANAETSVIDAGGNNRHLSLVNVAQDGTASNWSDFKVNGTCSTYAEPPVTAQANGSVFGIGSTIRLFANGGTAYEWTGPSSFESNSPSPIVYNAQSVNTGIYTVGVPFVNCKIYKSVRLTVTPLPAIQASGNTTICPSSKVTLSIASVGTAYQWYLNDEPITGANSSTYQAGATGAYSVGVTVDGNVQISAPISVTVVDNVPPSPNVVSLPTLNLSAPVTITNYPTASDNCRGTVTATTNSPLTFTQSGTYTIVWTYNDGNGNTATQTQQVVVVRNDVTPPVLNNLPSNVTVNCSAVPAVPVVTATDDVDGTGSVTFTESSTRSADIYNAAYYNYTITRTWSATDGSNNTSTVSRTITVVDNQAPVFGTINNINIAAANNAAGANVTYNVSAIDACGSPVTYTYNILSGSFFQIGVTTVQVTARDVIGNTANTSFTVSVFDNQAPAITAPANITVNTDAGSAFATNVNLGNATVSDNSASGVSITNNAPAQFPIGNTTVTWTATDAAGNATTATQVVTVKDVEPPVLVVPSSVTTVTNNSQAYATNVALGNASATDNSGFANISNDAPGQFPIGSTTVTWTAIDAAGNKTTATQQVIVQDKEAPVLIAPSNKIVSTNTGANFATGVDLGNASGSDNSGMAVQITNNAPSVYQLGQNQVLWTITDAFGNTASAIQIITVKDTEKPLISGVANIVVDAPSGSNTAIVSSLGTPSATDNVQVVSLTNNSSSTIYPIGTTTIVWTAIDAAGNENTTVQLVIVRDKTAPVLSEVPANTTVTCGSIPAVATVTASDNYDQNISVSFTESSTKGTDPTQASFYNYTITRTWTATDAGLNQVSASQVITVVDNQGPVINQPVNIEANSASGICGATVNFTVTASDLCGSPITYTYSKASGTVFPVGVTTVEVTATDASGNSSSSSFTVTVRDNQAPVITAPANIDVVFGAAINLGNATATDNCGVISITNNAPSSFPIGITVVTWTATDAAGNTNKVNQSVTVRDGIAPVLSGVPANVTVSCGSIPAVANVTASDNYDPSVTVIFTETSTKGSNPAQASFYNYVITRTWSARDASGNQVSASQAITVVDTQAPQITQPINIATNSAAGTCGAIVNYTVTATDNCGSPITYTYSKASGTVFSVGITTVTVTATDASGNSSSRSFTVTVTDNQIPSITAPANISVTFGTAVNLGTPIASDNCGVPTVTNNAPTTFPLGVTIVTWTAVDAAGNRNTATQTVTVVALTNCSSSITAIPENNTYTGGIPTNIYLGYGPQRVTLRVNATGGTSYTYNWTVVSGNGSLSSTTSSQPVFAPTQAGTYTFEVRVRTQAGCVSISRVTICVKDIRVKGGDDDDDDDDCDHKSHSSKDCKHKDHKYHSDCDHKSHSSKDCKNKSSKYSRDKYDKYDDDDDDDDCDHKSHSSKDCKHKDHKYHADCDHKSHNSKDCKNKSYKHDHDDDDDDEDDDSPKVYLCHVPPGNSNNPQTLRISINAVESHLRNHPGDKLGSCDQQGCTETIVVSTNPNVSTATATTEESASPVVKKLVPQISSESDLEIKVMGNPSRTFFTIKMESKYELPVQVRVFDINGRPLESKANQLPNSTIQIGHNLGSGTYYAEFQQGTRRKVIQLIKVR</sequence>
<evidence type="ECO:0000256" key="2">
    <source>
        <dbReference type="ARBA" id="ARBA00022737"/>
    </source>
</evidence>
<feature type="region of interest" description="Disordered" evidence="4">
    <location>
        <begin position="2222"/>
        <end position="2272"/>
    </location>
</feature>
<dbReference type="NCBIfam" id="TIGR04183">
    <property type="entry name" value="Por_Secre_tail"/>
    <property type="match status" value="1"/>
</dbReference>
<dbReference type="InterPro" id="IPR006558">
    <property type="entry name" value="LamG-like"/>
</dbReference>
<dbReference type="SMART" id="SM00089">
    <property type="entry name" value="PKD"/>
    <property type="match status" value="5"/>
</dbReference>
<keyword evidence="3" id="KW-1015">Disulfide bond</keyword>
<dbReference type="Gene3D" id="2.60.120.200">
    <property type="match status" value="3"/>
</dbReference>
<proteinExistence type="predicted"/>
<feature type="signal peptide" evidence="5">
    <location>
        <begin position="1"/>
        <end position="27"/>
    </location>
</feature>
<feature type="compositionally biased region" description="Basic and acidic residues" evidence="4">
    <location>
        <begin position="2292"/>
        <end position="2313"/>
    </location>
</feature>
<accession>A0AAT9GG02</accession>
<evidence type="ECO:0000256" key="1">
    <source>
        <dbReference type="ARBA" id="ARBA00022729"/>
    </source>
</evidence>